<protein>
    <submittedName>
        <fullName evidence="3">RNA polymerase II-associated protein 3</fullName>
    </submittedName>
</protein>
<accession>A0A2B4RUY1</accession>
<comment type="caution">
    <text evidence="3">The sequence shown here is derived from an EMBL/GenBank/DDBJ whole genome shotgun (WGS) entry which is preliminary data.</text>
</comment>
<name>A0A2B4RUY1_STYPI</name>
<gene>
    <name evidence="3" type="primary">Rpap3</name>
    <name evidence="3" type="ORF">AWC38_SpisGene15429</name>
</gene>
<keyword evidence="1" id="KW-0802">TPR repeat</keyword>
<dbReference type="GO" id="GO:0101031">
    <property type="term" value="C:protein folding chaperone complex"/>
    <property type="evidence" value="ECO:0007669"/>
    <property type="project" value="TreeGrafter"/>
</dbReference>
<dbReference type="AlphaFoldDB" id="A0A2B4RUY1"/>
<dbReference type="PANTHER" id="PTHR46423:SF1">
    <property type="entry name" value="RNA POLYMERASE II-ASSOCIATED PROTEIN 3"/>
    <property type="match status" value="1"/>
</dbReference>
<feature type="region of interest" description="Disordered" evidence="2">
    <location>
        <begin position="45"/>
        <end position="83"/>
    </location>
</feature>
<organism evidence="3 4">
    <name type="scientific">Stylophora pistillata</name>
    <name type="common">Smooth cauliflower coral</name>
    <dbReference type="NCBI Taxonomy" id="50429"/>
    <lineage>
        <taxon>Eukaryota</taxon>
        <taxon>Metazoa</taxon>
        <taxon>Cnidaria</taxon>
        <taxon>Anthozoa</taxon>
        <taxon>Hexacorallia</taxon>
        <taxon>Scleractinia</taxon>
        <taxon>Astrocoeniina</taxon>
        <taxon>Pocilloporidae</taxon>
        <taxon>Stylophora</taxon>
    </lineage>
</organism>
<dbReference type="Proteomes" id="UP000225706">
    <property type="component" value="Unassembled WGS sequence"/>
</dbReference>
<reference evidence="4" key="1">
    <citation type="journal article" date="2017" name="bioRxiv">
        <title>Comparative analysis of the genomes of Stylophora pistillata and Acropora digitifera provides evidence for extensive differences between species of corals.</title>
        <authorList>
            <person name="Voolstra C.R."/>
            <person name="Li Y."/>
            <person name="Liew Y.J."/>
            <person name="Baumgarten S."/>
            <person name="Zoccola D."/>
            <person name="Flot J.-F."/>
            <person name="Tambutte S."/>
            <person name="Allemand D."/>
            <person name="Aranda M."/>
        </authorList>
    </citation>
    <scope>NUCLEOTIDE SEQUENCE [LARGE SCALE GENOMIC DNA]</scope>
</reference>
<evidence type="ECO:0000313" key="3">
    <source>
        <dbReference type="EMBL" id="PFX20128.1"/>
    </source>
</evidence>
<feature type="compositionally biased region" description="Basic residues" evidence="2">
    <location>
        <begin position="57"/>
        <end position="68"/>
    </location>
</feature>
<dbReference type="EMBL" id="LSMT01000329">
    <property type="protein sequence ID" value="PFX20128.1"/>
    <property type="molecule type" value="Genomic_DNA"/>
</dbReference>
<evidence type="ECO:0000256" key="1">
    <source>
        <dbReference type="ARBA" id="ARBA00022803"/>
    </source>
</evidence>
<evidence type="ECO:0000313" key="4">
    <source>
        <dbReference type="Proteomes" id="UP000225706"/>
    </source>
</evidence>
<sequence length="124" mass="14678">MADEGVKVQMNIRQNAEELQDIMKELNSWQDEMIIKDEDLRNSKTITKKNLPPVRNLAKRKRKKKKKRELPSDSADKEKPEVATRISSYDYRSWDKFDVQCAEFMSYVNFGMGLAHHRVFVAQW</sequence>
<dbReference type="InterPro" id="IPR051966">
    <property type="entry name" value="RPAP3"/>
</dbReference>
<proteinExistence type="predicted"/>
<feature type="compositionally biased region" description="Basic and acidic residues" evidence="2">
    <location>
        <begin position="69"/>
        <end position="82"/>
    </location>
</feature>
<dbReference type="PANTHER" id="PTHR46423">
    <property type="entry name" value="RNA POLYMERASE II-ASSOCIATED PROTEIN 3"/>
    <property type="match status" value="1"/>
</dbReference>
<keyword evidence="4" id="KW-1185">Reference proteome</keyword>
<dbReference type="STRING" id="50429.A0A2B4RUY1"/>
<evidence type="ECO:0000256" key="2">
    <source>
        <dbReference type="SAM" id="MobiDB-lite"/>
    </source>
</evidence>